<evidence type="ECO:0000256" key="2">
    <source>
        <dbReference type="ARBA" id="ARBA00022771"/>
    </source>
</evidence>
<keyword evidence="9" id="KW-1185">Reference proteome</keyword>
<dbReference type="InterPro" id="IPR001876">
    <property type="entry name" value="Znf_RanBP2"/>
</dbReference>
<protein>
    <recommendedName>
        <fullName evidence="10">LIM zinc-binding domain-containing protein</fullName>
    </recommendedName>
</protein>
<organism evidence="8 9">
    <name type="scientific">Saprolegnia diclina (strain VS20)</name>
    <dbReference type="NCBI Taxonomy" id="1156394"/>
    <lineage>
        <taxon>Eukaryota</taxon>
        <taxon>Sar</taxon>
        <taxon>Stramenopiles</taxon>
        <taxon>Oomycota</taxon>
        <taxon>Saprolegniomycetes</taxon>
        <taxon>Saprolegniales</taxon>
        <taxon>Saprolegniaceae</taxon>
        <taxon>Saprolegnia</taxon>
    </lineage>
</organism>
<dbReference type="SMART" id="SM00547">
    <property type="entry name" value="ZnF_RBZ"/>
    <property type="match status" value="1"/>
</dbReference>
<evidence type="ECO:0000256" key="5">
    <source>
        <dbReference type="PROSITE-ProRule" id="PRU00322"/>
    </source>
</evidence>
<evidence type="ECO:0000313" key="9">
    <source>
        <dbReference type="Proteomes" id="UP000030762"/>
    </source>
</evidence>
<dbReference type="Gene3D" id="4.10.1060.10">
    <property type="entry name" value="Zinc finger, RanBP2-type"/>
    <property type="match status" value="1"/>
</dbReference>
<name>T0Q630_SAPDV</name>
<dbReference type="InParanoid" id="T0Q630"/>
<accession>T0Q630</accession>
<dbReference type="PANTHER" id="PTHR24209">
    <property type="entry name" value="PROTEIN DA1-RELATED 2"/>
    <property type="match status" value="1"/>
</dbReference>
<dbReference type="Pfam" id="PF00641">
    <property type="entry name" value="Zn_ribbon_RanBP"/>
    <property type="match status" value="1"/>
</dbReference>
<dbReference type="PROSITE" id="PS50199">
    <property type="entry name" value="ZF_RANBP2_2"/>
    <property type="match status" value="1"/>
</dbReference>
<evidence type="ECO:0000256" key="4">
    <source>
        <dbReference type="PROSITE-ProRule" id="PRU00125"/>
    </source>
</evidence>
<dbReference type="VEuPathDB" id="FungiDB:SDRG_09302"/>
<evidence type="ECO:0000256" key="1">
    <source>
        <dbReference type="ARBA" id="ARBA00022723"/>
    </source>
</evidence>
<dbReference type="PROSITE" id="PS00028">
    <property type="entry name" value="ZINC_FINGER_C2H2_1"/>
    <property type="match status" value="1"/>
</dbReference>
<dbReference type="PANTHER" id="PTHR24209:SF7">
    <property type="entry name" value="PROTEIN DA1-RELATED 2"/>
    <property type="match status" value="1"/>
</dbReference>
<dbReference type="InterPro" id="IPR045218">
    <property type="entry name" value="DA1-like"/>
</dbReference>
<dbReference type="STRING" id="1156394.T0Q630"/>
<dbReference type="OMA" id="HEATHAF"/>
<sequence>MTWTCPACTLLNPNEAMVCEACEGPGPGASAFATTGAVVCKGCHQPIRRGAGMLQALGRSYHPECFRCGACQRVFEANTRFQVHEDEPYHAACFQELFHPRCDVCSELLPMNTSQHIVYREMPFWRLKYCGIHDQRARCCSCKRIEPTASHRRFESLSDGRKLCPGCAETVILDTSEVQPVVAHVWSFLASLGMHLPALPVLLVDFETLNAHTHDHHANLPRDAMAPAIYGVCLSEVRYIRHIAHRGATERMQLGDRRVNAILILHGLPYDMTAHILAHEATHAYFKLHPEFPSHLSPQVEEGVCQLLAYLYLEFMNVTNAPGNYRATLRGCYVYHLLHDPSPIYGDGLRAALAAYNRHNSLQAVLDHVRANTLETI</sequence>
<keyword evidence="1 4" id="KW-0479">Metal-binding</keyword>
<reference evidence="8 9" key="1">
    <citation type="submission" date="2012-04" db="EMBL/GenBank/DDBJ databases">
        <title>The Genome Sequence of Saprolegnia declina VS20.</title>
        <authorList>
            <consortium name="The Broad Institute Genome Sequencing Platform"/>
            <person name="Russ C."/>
            <person name="Nusbaum C."/>
            <person name="Tyler B."/>
            <person name="van West P."/>
            <person name="Dieguez-Uribeondo J."/>
            <person name="de Bruijn I."/>
            <person name="Tripathy S."/>
            <person name="Jiang R."/>
            <person name="Young S.K."/>
            <person name="Zeng Q."/>
            <person name="Gargeya S."/>
            <person name="Fitzgerald M."/>
            <person name="Haas B."/>
            <person name="Abouelleil A."/>
            <person name="Alvarado L."/>
            <person name="Arachchi H.M."/>
            <person name="Berlin A."/>
            <person name="Chapman S.B."/>
            <person name="Goldberg J."/>
            <person name="Griggs A."/>
            <person name="Gujja S."/>
            <person name="Hansen M."/>
            <person name="Howarth C."/>
            <person name="Imamovic A."/>
            <person name="Larimer J."/>
            <person name="McCowen C."/>
            <person name="Montmayeur A."/>
            <person name="Murphy C."/>
            <person name="Neiman D."/>
            <person name="Pearson M."/>
            <person name="Priest M."/>
            <person name="Roberts A."/>
            <person name="Saif S."/>
            <person name="Shea T."/>
            <person name="Sisk P."/>
            <person name="Sykes S."/>
            <person name="Wortman J."/>
            <person name="Nusbaum C."/>
            <person name="Birren B."/>
        </authorList>
    </citation>
    <scope>NUCLEOTIDE SEQUENCE [LARGE SCALE GENOMIC DNA]</scope>
    <source>
        <strain evidence="8 9">VS20</strain>
    </source>
</reference>
<dbReference type="PROSITE" id="PS50023">
    <property type="entry name" value="LIM_DOMAIN_2"/>
    <property type="match status" value="1"/>
</dbReference>
<dbReference type="GeneID" id="19950029"/>
<dbReference type="PROSITE" id="PS00478">
    <property type="entry name" value="LIM_DOMAIN_1"/>
    <property type="match status" value="1"/>
</dbReference>
<evidence type="ECO:0008006" key="10">
    <source>
        <dbReference type="Google" id="ProtNLM"/>
    </source>
</evidence>
<evidence type="ECO:0000313" key="8">
    <source>
        <dbReference type="EMBL" id="EQC33324.1"/>
    </source>
</evidence>
<gene>
    <name evidence="8" type="ORF">SDRG_09302</name>
</gene>
<keyword evidence="3 4" id="KW-0862">Zinc</keyword>
<keyword evidence="4" id="KW-0440">LIM domain</keyword>
<dbReference type="RefSeq" id="XP_008613447.1">
    <property type="nucleotide sequence ID" value="XM_008615225.1"/>
</dbReference>
<proteinExistence type="predicted"/>
<dbReference type="GO" id="GO:0008270">
    <property type="term" value="F:zinc ion binding"/>
    <property type="evidence" value="ECO:0007669"/>
    <property type="project" value="UniProtKB-KW"/>
</dbReference>
<dbReference type="Proteomes" id="UP000030762">
    <property type="component" value="Unassembled WGS sequence"/>
</dbReference>
<dbReference type="OrthoDB" id="25414at2759"/>
<dbReference type="CDD" id="cd09396">
    <property type="entry name" value="LIM_DA1"/>
    <property type="match status" value="1"/>
</dbReference>
<evidence type="ECO:0000256" key="3">
    <source>
        <dbReference type="ARBA" id="ARBA00022833"/>
    </source>
</evidence>
<evidence type="ECO:0000259" key="7">
    <source>
        <dbReference type="PROSITE" id="PS50199"/>
    </source>
</evidence>
<dbReference type="Gene3D" id="2.10.110.10">
    <property type="entry name" value="Cysteine Rich Protein"/>
    <property type="match status" value="1"/>
</dbReference>
<dbReference type="PROSITE" id="PS01358">
    <property type="entry name" value="ZF_RANBP2_1"/>
    <property type="match status" value="1"/>
</dbReference>
<dbReference type="InterPro" id="IPR001781">
    <property type="entry name" value="Znf_LIM"/>
</dbReference>
<feature type="domain" description="RanBP2-type" evidence="7">
    <location>
        <begin position="1"/>
        <end position="28"/>
    </location>
</feature>
<dbReference type="InterPro" id="IPR022087">
    <property type="entry name" value="DA1-like_dom"/>
</dbReference>
<dbReference type="Pfam" id="PF12315">
    <property type="entry name" value="DA1-like"/>
    <property type="match status" value="1"/>
</dbReference>
<feature type="domain" description="LIM zinc-binding" evidence="6">
    <location>
        <begin position="38"/>
        <end position="100"/>
    </location>
</feature>
<dbReference type="eggNOG" id="KOG1703">
    <property type="taxonomic scope" value="Eukaryota"/>
</dbReference>
<evidence type="ECO:0000259" key="6">
    <source>
        <dbReference type="PROSITE" id="PS50023"/>
    </source>
</evidence>
<dbReference type="Pfam" id="PF00412">
    <property type="entry name" value="LIM"/>
    <property type="match status" value="1"/>
</dbReference>
<keyword evidence="2 5" id="KW-0863">Zinc-finger</keyword>
<dbReference type="AlphaFoldDB" id="T0Q630"/>
<dbReference type="InterPro" id="IPR013087">
    <property type="entry name" value="Znf_C2H2_type"/>
</dbReference>
<dbReference type="EMBL" id="JH767160">
    <property type="protein sequence ID" value="EQC33324.1"/>
    <property type="molecule type" value="Genomic_DNA"/>
</dbReference>
<dbReference type="SMART" id="SM00132">
    <property type="entry name" value="LIM"/>
    <property type="match status" value="1"/>
</dbReference>